<name>A0A6J7G818_9ZZZZ</name>
<protein>
    <submittedName>
        <fullName evidence="1">Unannotated protein</fullName>
    </submittedName>
</protein>
<organism evidence="1">
    <name type="scientific">freshwater metagenome</name>
    <dbReference type="NCBI Taxonomy" id="449393"/>
    <lineage>
        <taxon>unclassified sequences</taxon>
        <taxon>metagenomes</taxon>
        <taxon>ecological metagenomes</taxon>
    </lineage>
</organism>
<accession>A0A6J7G818</accession>
<gene>
    <name evidence="1" type="ORF">UFOPK3592_00619</name>
</gene>
<evidence type="ECO:0000313" key="1">
    <source>
        <dbReference type="EMBL" id="CAB4904157.1"/>
    </source>
</evidence>
<reference evidence="1" key="1">
    <citation type="submission" date="2020-05" db="EMBL/GenBank/DDBJ databases">
        <authorList>
            <person name="Chiriac C."/>
            <person name="Salcher M."/>
            <person name="Ghai R."/>
            <person name="Kavagutti S V."/>
        </authorList>
    </citation>
    <scope>NUCLEOTIDE SEQUENCE</scope>
</reference>
<dbReference type="AlphaFoldDB" id="A0A6J7G818"/>
<proteinExistence type="predicted"/>
<sequence length="95" mass="10710">MGSVTAIGLADSVLDLETQLAYHLQGNHYPPVPLSMVQPCIDAIDAYYEEDFDRFIAMPEGVFYKGMSHAPAHAIVDQHHLSWFIDPVDNYEDEE</sequence>
<dbReference type="EMBL" id="CAFBML010000068">
    <property type="protein sequence ID" value="CAB4904157.1"/>
    <property type="molecule type" value="Genomic_DNA"/>
</dbReference>